<dbReference type="InterPro" id="IPR002672">
    <property type="entry name" value="Ribosomal_eL28"/>
</dbReference>
<dbReference type="GO" id="GO:0006412">
    <property type="term" value="P:translation"/>
    <property type="evidence" value="ECO:0007669"/>
    <property type="project" value="InterPro"/>
</dbReference>
<dbReference type="Pfam" id="PF01778">
    <property type="entry name" value="Ribosomal_L28e"/>
    <property type="match status" value="1"/>
</dbReference>
<keyword evidence="6" id="KW-1185">Reference proteome</keyword>
<gene>
    <name evidence="5" type="ORF">WJX81_002197</name>
</gene>
<name>A0AAW1S8Y5_9CHLO</name>
<evidence type="ECO:0000259" key="4">
    <source>
        <dbReference type="Pfam" id="PF01778"/>
    </source>
</evidence>
<keyword evidence="2" id="KW-0689">Ribosomal protein</keyword>
<feature type="domain" description="Ribosomal eL28/Mak16" evidence="4">
    <location>
        <begin position="13"/>
        <end position="127"/>
    </location>
</feature>
<reference evidence="5 6" key="1">
    <citation type="journal article" date="2024" name="Nat. Commun.">
        <title>Phylogenomics reveals the evolutionary origins of lichenization in chlorophyte algae.</title>
        <authorList>
            <person name="Puginier C."/>
            <person name="Libourel C."/>
            <person name="Otte J."/>
            <person name="Skaloud P."/>
            <person name="Haon M."/>
            <person name="Grisel S."/>
            <person name="Petersen M."/>
            <person name="Berrin J.G."/>
            <person name="Delaux P.M."/>
            <person name="Dal Grande F."/>
            <person name="Keller J."/>
        </authorList>
    </citation>
    <scope>NUCLEOTIDE SEQUENCE [LARGE SCALE GENOMIC DNA]</scope>
    <source>
        <strain evidence="5 6">SAG 245.80</strain>
    </source>
</reference>
<evidence type="ECO:0000256" key="2">
    <source>
        <dbReference type="ARBA" id="ARBA00022980"/>
    </source>
</evidence>
<dbReference type="PANTHER" id="PTHR10544">
    <property type="entry name" value="60S RIBOSOMAL PROTEIN L28"/>
    <property type="match status" value="1"/>
</dbReference>
<dbReference type="InterPro" id="IPR029004">
    <property type="entry name" value="Ribosomal_eL28/Mak16"/>
</dbReference>
<proteinExistence type="inferred from homology"/>
<comment type="similarity">
    <text evidence="1">Belongs to the eukaryotic ribosomal protein eL28 family.</text>
</comment>
<protein>
    <recommendedName>
        <fullName evidence="4">Ribosomal eL28/Mak16 domain-containing protein</fullName>
    </recommendedName>
</protein>
<evidence type="ECO:0000313" key="5">
    <source>
        <dbReference type="EMBL" id="KAK9842241.1"/>
    </source>
</evidence>
<evidence type="ECO:0000256" key="3">
    <source>
        <dbReference type="ARBA" id="ARBA00023274"/>
    </source>
</evidence>
<evidence type="ECO:0000313" key="6">
    <source>
        <dbReference type="Proteomes" id="UP001445335"/>
    </source>
</evidence>
<dbReference type="EMBL" id="JALJOU010000008">
    <property type="protein sequence ID" value="KAK9842241.1"/>
    <property type="molecule type" value="Genomic_DNA"/>
</dbReference>
<keyword evidence="3" id="KW-0687">Ribonucleoprotein</keyword>
<organism evidence="5 6">
    <name type="scientific">Elliptochloris bilobata</name>
    <dbReference type="NCBI Taxonomy" id="381761"/>
    <lineage>
        <taxon>Eukaryota</taxon>
        <taxon>Viridiplantae</taxon>
        <taxon>Chlorophyta</taxon>
        <taxon>core chlorophytes</taxon>
        <taxon>Trebouxiophyceae</taxon>
        <taxon>Trebouxiophyceae incertae sedis</taxon>
        <taxon>Elliptochloris clade</taxon>
        <taxon>Elliptochloris</taxon>
    </lineage>
</organism>
<dbReference type="AlphaFoldDB" id="A0AAW1S8Y5"/>
<dbReference type="Proteomes" id="UP001445335">
    <property type="component" value="Unassembled WGS sequence"/>
</dbReference>
<sequence>MAPSQPVPVPSQLVWQLIKGNNCFIVNGLHGKKFSSEPGNLYNLHSYKHSGLANEKVVDISAGEDGGVKVSKSRPKHGNKPAAFKHCTIAKKKNFRRTAVNVGKDVGSFRPDLKAAALARVSAVNRSQKAKAAAESKA</sequence>
<dbReference type="Gene3D" id="3.30.390.110">
    <property type="match status" value="1"/>
</dbReference>
<accession>A0AAW1S8Y5</accession>
<dbReference type="GO" id="GO:0005840">
    <property type="term" value="C:ribosome"/>
    <property type="evidence" value="ECO:0007669"/>
    <property type="project" value="UniProtKB-KW"/>
</dbReference>
<comment type="caution">
    <text evidence="5">The sequence shown here is derived from an EMBL/GenBank/DDBJ whole genome shotgun (WGS) entry which is preliminary data.</text>
</comment>
<dbReference type="GO" id="GO:0003735">
    <property type="term" value="F:structural constituent of ribosome"/>
    <property type="evidence" value="ECO:0007669"/>
    <property type="project" value="InterPro"/>
</dbReference>
<evidence type="ECO:0000256" key="1">
    <source>
        <dbReference type="ARBA" id="ARBA00007926"/>
    </source>
</evidence>
<dbReference type="GO" id="GO:1990904">
    <property type="term" value="C:ribonucleoprotein complex"/>
    <property type="evidence" value="ECO:0007669"/>
    <property type="project" value="UniProtKB-KW"/>
</dbReference>